<feature type="transmembrane region" description="Helical" evidence="1">
    <location>
        <begin position="56"/>
        <end position="73"/>
    </location>
</feature>
<feature type="transmembrane region" description="Helical" evidence="1">
    <location>
        <begin position="94"/>
        <end position="113"/>
    </location>
</feature>
<feature type="transmembrane region" description="Helical" evidence="1">
    <location>
        <begin position="158"/>
        <end position="175"/>
    </location>
</feature>
<feature type="transmembrane region" description="Helical" evidence="1">
    <location>
        <begin position="181"/>
        <end position="201"/>
    </location>
</feature>
<dbReference type="AlphaFoldDB" id="A0A381Q6W3"/>
<protein>
    <recommendedName>
        <fullName evidence="2">CAAX prenyl protease 2/Lysostaphin resistance protein A-like domain-containing protein</fullName>
    </recommendedName>
</protein>
<evidence type="ECO:0000313" key="3">
    <source>
        <dbReference type="EMBL" id="SUZ75071.1"/>
    </source>
</evidence>
<dbReference type="Pfam" id="PF02517">
    <property type="entry name" value="Rce1-like"/>
    <property type="match status" value="1"/>
</dbReference>
<proteinExistence type="predicted"/>
<gene>
    <name evidence="3" type="ORF">METZ01_LOCUS27925</name>
</gene>
<feature type="transmembrane region" description="Helical" evidence="1">
    <location>
        <begin position="256"/>
        <end position="274"/>
    </location>
</feature>
<evidence type="ECO:0000259" key="2">
    <source>
        <dbReference type="Pfam" id="PF02517"/>
    </source>
</evidence>
<name>A0A381Q6W3_9ZZZZ</name>
<dbReference type="EMBL" id="UINC01001232">
    <property type="protein sequence ID" value="SUZ75071.1"/>
    <property type="molecule type" value="Genomic_DNA"/>
</dbReference>
<keyword evidence="1" id="KW-0472">Membrane</keyword>
<keyword evidence="1" id="KW-1133">Transmembrane helix</keyword>
<reference evidence="3" key="1">
    <citation type="submission" date="2018-05" db="EMBL/GenBank/DDBJ databases">
        <authorList>
            <person name="Lanie J.A."/>
            <person name="Ng W.-L."/>
            <person name="Kazmierczak K.M."/>
            <person name="Andrzejewski T.M."/>
            <person name="Davidsen T.M."/>
            <person name="Wayne K.J."/>
            <person name="Tettelin H."/>
            <person name="Glass J.I."/>
            <person name="Rusch D."/>
            <person name="Podicherti R."/>
            <person name="Tsui H.-C.T."/>
            <person name="Winkler M.E."/>
        </authorList>
    </citation>
    <scope>NUCLEOTIDE SEQUENCE</scope>
</reference>
<dbReference type="PANTHER" id="PTHR39430:SF1">
    <property type="entry name" value="PROTEASE"/>
    <property type="match status" value="1"/>
</dbReference>
<sequence>MKKVINHSGWIKSLLSFFLLFVPQLFGGIFLLLLGYDLSKMSGGNIDLNMMISLEYSMIFIMGIMLWLFMKFIDKQPLIEIGFQTKGRLKEFNYGLIMGLVIMAFAYVSLSLIGEIVFENYTFDLQNIFLSIILFVGVSVFEEVIFRGYMLKNLLESFNPYVALFISSIFFSLIHGSNPNVTSLGLCNIFLAGFFLGASYVFTKNLWFPIALHFSWNFFQSMFGFKVSGQDSYSIIEFTIPENNILNGGEFGFESSLLSIIILIIGTYIIWNYFKKNNIEKS</sequence>
<dbReference type="InterPro" id="IPR003675">
    <property type="entry name" value="Rce1/LyrA-like_dom"/>
</dbReference>
<feature type="transmembrane region" description="Helical" evidence="1">
    <location>
        <begin position="206"/>
        <end position="225"/>
    </location>
</feature>
<keyword evidence="1" id="KW-0812">Transmembrane</keyword>
<evidence type="ECO:0000256" key="1">
    <source>
        <dbReference type="SAM" id="Phobius"/>
    </source>
</evidence>
<feature type="transmembrane region" description="Helical" evidence="1">
    <location>
        <begin position="12"/>
        <end position="36"/>
    </location>
</feature>
<dbReference type="GO" id="GO:0004175">
    <property type="term" value="F:endopeptidase activity"/>
    <property type="evidence" value="ECO:0007669"/>
    <property type="project" value="UniProtKB-ARBA"/>
</dbReference>
<dbReference type="PANTHER" id="PTHR39430">
    <property type="entry name" value="MEMBRANE-ASSOCIATED PROTEASE-RELATED"/>
    <property type="match status" value="1"/>
</dbReference>
<feature type="transmembrane region" description="Helical" evidence="1">
    <location>
        <begin position="125"/>
        <end position="146"/>
    </location>
</feature>
<organism evidence="3">
    <name type="scientific">marine metagenome</name>
    <dbReference type="NCBI Taxonomy" id="408172"/>
    <lineage>
        <taxon>unclassified sequences</taxon>
        <taxon>metagenomes</taxon>
        <taxon>ecological metagenomes</taxon>
    </lineage>
</organism>
<accession>A0A381Q6W3</accession>
<dbReference type="GO" id="GO:0080120">
    <property type="term" value="P:CAAX-box protein maturation"/>
    <property type="evidence" value="ECO:0007669"/>
    <property type="project" value="UniProtKB-ARBA"/>
</dbReference>
<feature type="domain" description="CAAX prenyl protease 2/Lysostaphin resistance protein A-like" evidence="2">
    <location>
        <begin position="127"/>
        <end position="219"/>
    </location>
</feature>